<dbReference type="InterPro" id="IPR042532">
    <property type="entry name" value="EXOC3/Sec6_C"/>
</dbReference>
<reference evidence="5" key="1">
    <citation type="submission" date="2025-08" db="UniProtKB">
        <authorList>
            <consortium name="RefSeq"/>
        </authorList>
    </citation>
    <scope>IDENTIFICATION</scope>
</reference>
<dbReference type="InterPro" id="IPR012319">
    <property type="entry name" value="FPG_cat"/>
</dbReference>
<dbReference type="AlphaFoldDB" id="A0A9Y4JKM0"/>
<dbReference type="GO" id="GO:0000145">
    <property type="term" value="C:exocyst"/>
    <property type="evidence" value="ECO:0007669"/>
    <property type="project" value="InterPro"/>
</dbReference>
<keyword evidence="4" id="KW-1185">Reference proteome</keyword>
<dbReference type="GO" id="GO:0051601">
    <property type="term" value="P:exocyst localization"/>
    <property type="evidence" value="ECO:0007669"/>
    <property type="project" value="TreeGrafter"/>
</dbReference>
<dbReference type="Proteomes" id="UP000694891">
    <property type="component" value="Unplaced"/>
</dbReference>
<protein>
    <submittedName>
        <fullName evidence="5">Exocyst complex component 3-like protein 4</fullName>
    </submittedName>
</protein>
<gene>
    <name evidence="5" type="primary">exoc3l4</name>
</gene>
<dbReference type="GO" id="GO:0006284">
    <property type="term" value="P:base-excision repair"/>
    <property type="evidence" value="ECO:0007669"/>
    <property type="project" value="InterPro"/>
</dbReference>
<feature type="compositionally biased region" description="Low complexity" evidence="2">
    <location>
        <begin position="170"/>
        <end position="180"/>
    </location>
</feature>
<dbReference type="Gene3D" id="1.10.357.70">
    <property type="entry name" value="Exocyst complex component Sec6, C-terminal domain"/>
    <property type="match status" value="1"/>
</dbReference>
<dbReference type="GO" id="GO:0003906">
    <property type="term" value="F:DNA-(apurinic or apyrimidinic site) endonuclease activity"/>
    <property type="evidence" value="ECO:0007669"/>
    <property type="project" value="InterPro"/>
</dbReference>
<dbReference type="PANTHER" id="PTHR21292:SF7">
    <property type="entry name" value="EXOCYST COMPLEX COMPONENT 3-LIKE 2"/>
    <property type="match status" value="1"/>
</dbReference>
<comment type="similarity">
    <text evidence="1">Belongs to the SEC6 family.</text>
</comment>
<sequence>MSDMTDDAPGGNPFEDNVADDGPGGNPFEDNVVDDSPDGNPFKDNVADDGPGGNPFEDNVADDGPGGNPFEDNVTDDAPGGNPFDDNEADDGPGGNPVEDNVSLKSNGKTSTNGDVKKKQPGILKSFRSSIRRVAAKSQISPRVKGPKGTPKKDATGKEVASSPPPPSPSLSSGSPVTSPLKNIGTLFQRKEEDENEKQKTLPRSKTDPNMSRLGDSFLRKGEKLRQSLRLTSKKDNDKASKQKPLGLVPEGSLAEKKEKEEEEEEEAKEEMEETYELPEIPHAPLSVMQINKLIEMEVLEEAHLNLLSLRQEFQQEQQQYAEDLSVELAKKEKDLNLLYGELRKKICHIVRDSNSLPSRNKALLVPVARIIQEEDRRAEDRRAEEPGRLPDTWMEAWREAVGEGVKAKVQSVHLEKREQNASWLAVHLGLLGKTIVEDLENVKKELRWSYPPSFKVFSTYVRSYHQVVGQHLKKLEIQVTELKDLYALLDWIINRYKSERIMGSLSLQPDMQAESSDVQLEEEFLKQLKEKYCSRVKMDFCERGLSTRRQQSSVFSHLLCLSPQKVKSNGINSRKIDAQLEVKVISSCLEELKQFPDKFESEFRRHCSALRPQPLWTEYHITYINSFACLQQHMESYQDTCPGEVEGFKKEVKGLNVRLMQSLEDQFKDDVKPYLRRMMTRKWLTNDEDFEQLYRRTEQLSQHCALMRPPHVQTFTSRLHLHVVKEYVGQLMKGNYSCKNRKHEKAAAKIRHQWNQLRDLFEDMESPHEWLHSVGDDLSSIIEQKNKTDIKNHLQPLVEHYPDISRKHLVAVLYFRGLLRGREHQRILQRLAALKKELNVDSSDKSRLLFGDMQVTVNTDCLSTVPSCFSFLPSSN</sequence>
<dbReference type="GO" id="GO:0019104">
    <property type="term" value="F:DNA N-glycosylase activity"/>
    <property type="evidence" value="ECO:0007669"/>
    <property type="project" value="InterPro"/>
</dbReference>
<evidence type="ECO:0000259" key="3">
    <source>
        <dbReference type="PROSITE" id="PS51068"/>
    </source>
</evidence>
<dbReference type="InterPro" id="IPR010326">
    <property type="entry name" value="EXOC3/Sec6"/>
</dbReference>
<name>A0A9Y4JKM0_9TELE</name>
<evidence type="ECO:0000256" key="1">
    <source>
        <dbReference type="ARBA" id="ARBA00009447"/>
    </source>
</evidence>
<dbReference type="GO" id="GO:0008270">
    <property type="term" value="F:zinc ion binding"/>
    <property type="evidence" value="ECO:0007669"/>
    <property type="project" value="InterPro"/>
</dbReference>
<feature type="compositionally biased region" description="Basic and acidic residues" evidence="2">
    <location>
        <begin position="189"/>
        <end position="200"/>
    </location>
</feature>
<accession>A0A9Y4JKM0</accession>
<dbReference type="CTD" id="91828"/>
<dbReference type="RefSeq" id="XP_008276499.1">
    <property type="nucleotide sequence ID" value="XM_008278277.1"/>
</dbReference>
<feature type="region of interest" description="Disordered" evidence="2">
    <location>
        <begin position="1"/>
        <end position="276"/>
    </location>
</feature>
<feature type="compositionally biased region" description="Polar residues" evidence="2">
    <location>
        <begin position="103"/>
        <end position="114"/>
    </location>
</feature>
<evidence type="ECO:0000313" key="4">
    <source>
        <dbReference type="Proteomes" id="UP000694891"/>
    </source>
</evidence>
<dbReference type="PROSITE" id="PS51068">
    <property type="entry name" value="FPG_CAT"/>
    <property type="match status" value="1"/>
</dbReference>
<evidence type="ECO:0000256" key="2">
    <source>
        <dbReference type="SAM" id="MobiDB-lite"/>
    </source>
</evidence>
<feature type="compositionally biased region" description="Acidic residues" evidence="2">
    <location>
        <begin position="261"/>
        <end position="276"/>
    </location>
</feature>
<dbReference type="Pfam" id="PF06046">
    <property type="entry name" value="Sec6"/>
    <property type="match status" value="2"/>
</dbReference>
<proteinExistence type="inferred from homology"/>
<evidence type="ECO:0000313" key="5">
    <source>
        <dbReference type="RefSeq" id="XP_008276499.1"/>
    </source>
</evidence>
<dbReference type="GeneID" id="103354759"/>
<feature type="domain" description="Formamidopyrimidine-DNA glycosylase catalytic" evidence="3">
    <location>
        <begin position="279"/>
        <end position="456"/>
    </location>
</feature>
<organism evidence="4 5">
    <name type="scientific">Stegastes partitus</name>
    <name type="common">bicolor damselfish</name>
    <dbReference type="NCBI Taxonomy" id="144197"/>
    <lineage>
        <taxon>Eukaryota</taxon>
        <taxon>Metazoa</taxon>
        <taxon>Chordata</taxon>
        <taxon>Craniata</taxon>
        <taxon>Vertebrata</taxon>
        <taxon>Euteleostomi</taxon>
        <taxon>Actinopterygii</taxon>
        <taxon>Neopterygii</taxon>
        <taxon>Teleostei</taxon>
        <taxon>Neoteleostei</taxon>
        <taxon>Acanthomorphata</taxon>
        <taxon>Ovalentaria</taxon>
        <taxon>Pomacentridae</taxon>
        <taxon>Stegastes</taxon>
    </lineage>
</organism>
<dbReference type="GO" id="GO:0000149">
    <property type="term" value="F:SNARE binding"/>
    <property type="evidence" value="ECO:0007669"/>
    <property type="project" value="TreeGrafter"/>
</dbReference>
<dbReference type="PANTHER" id="PTHR21292">
    <property type="entry name" value="EXOCYST COMPLEX COMPONENT SEC6-RELATED"/>
    <property type="match status" value="1"/>
</dbReference>
<dbReference type="GO" id="GO:0006887">
    <property type="term" value="P:exocytosis"/>
    <property type="evidence" value="ECO:0007669"/>
    <property type="project" value="InterPro"/>
</dbReference>